<organism evidence="1 2">
    <name type="scientific">Akanthomyces lecanii RCEF 1005</name>
    <dbReference type="NCBI Taxonomy" id="1081108"/>
    <lineage>
        <taxon>Eukaryota</taxon>
        <taxon>Fungi</taxon>
        <taxon>Dikarya</taxon>
        <taxon>Ascomycota</taxon>
        <taxon>Pezizomycotina</taxon>
        <taxon>Sordariomycetes</taxon>
        <taxon>Hypocreomycetidae</taxon>
        <taxon>Hypocreales</taxon>
        <taxon>Cordycipitaceae</taxon>
        <taxon>Akanthomyces</taxon>
        <taxon>Cordyceps confragosa</taxon>
    </lineage>
</organism>
<dbReference type="STRING" id="1081108.A0A167R7V8"/>
<keyword evidence="2" id="KW-1185">Reference proteome</keyword>
<dbReference type="EMBL" id="AZHF01000027">
    <property type="protein sequence ID" value="OAA58354.1"/>
    <property type="molecule type" value="Genomic_DNA"/>
</dbReference>
<reference evidence="1 2" key="1">
    <citation type="journal article" date="2016" name="Genome Biol. Evol.">
        <title>Divergent and convergent evolution of fungal pathogenicity.</title>
        <authorList>
            <person name="Shang Y."/>
            <person name="Xiao G."/>
            <person name="Zheng P."/>
            <person name="Cen K."/>
            <person name="Zhan S."/>
            <person name="Wang C."/>
        </authorList>
    </citation>
    <scope>NUCLEOTIDE SEQUENCE [LARGE SCALE GENOMIC DNA]</scope>
    <source>
        <strain evidence="1 2">RCEF 1005</strain>
    </source>
</reference>
<dbReference type="OrthoDB" id="5151118at2759"/>
<dbReference type="AlphaFoldDB" id="A0A167R7V8"/>
<sequence>MSSDRAAEHSNYSVKKHIVDTLQLKPTQILDARKIRTGWSVYPDTTETQQFMLSEQQKWLPALNATQADKQETWYTFIVEDCPRHLRSITGDHMALMDAAYDEIVTATGQAPVNFHIRNKDDNTTPNAVLIVSFNIDKQADGSFSALAERQD</sequence>
<accession>A0A167R7V8</accession>
<dbReference type="Proteomes" id="UP000076881">
    <property type="component" value="Unassembled WGS sequence"/>
</dbReference>
<protein>
    <submittedName>
        <fullName evidence="1">Transposase</fullName>
    </submittedName>
</protein>
<evidence type="ECO:0000313" key="2">
    <source>
        <dbReference type="Proteomes" id="UP000076881"/>
    </source>
</evidence>
<proteinExistence type="predicted"/>
<gene>
    <name evidence="1" type="ORF">LEL_10884</name>
</gene>
<name>A0A167R7V8_CORDF</name>
<evidence type="ECO:0000313" key="1">
    <source>
        <dbReference type="EMBL" id="OAA58354.1"/>
    </source>
</evidence>
<comment type="caution">
    <text evidence="1">The sequence shown here is derived from an EMBL/GenBank/DDBJ whole genome shotgun (WGS) entry which is preliminary data.</text>
</comment>